<proteinExistence type="predicted"/>
<reference evidence="2" key="1">
    <citation type="submission" date="2023-05" db="EMBL/GenBank/DDBJ databases">
        <authorList>
            <person name="Stuckert A."/>
        </authorList>
    </citation>
    <scope>NUCLEOTIDE SEQUENCE</scope>
</reference>
<dbReference type="EMBL" id="CATNWA010019238">
    <property type="protein sequence ID" value="CAI9612150.1"/>
    <property type="molecule type" value="Genomic_DNA"/>
</dbReference>
<dbReference type="InterPro" id="IPR011009">
    <property type="entry name" value="Kinase-like_dom_sf"/>
</dbReference>
<evidence type="ECO:0000313" key="2">
    <source>
        <dbReference type="EMBL" id="CAI9612150.1"/>
    </source>
</evidence>
<dbReference type="Gene3D" id="1.10.510.10">
    <property type="entry name" value="Transferase(Phosphotransferase) domain 1"/>
    <property type="match status" value="1"/>
</dbReference>
<evidence type="ECO:0000259" key="1">
    <source>
        <dbReference type="PROSITE" id="PS50011"/>
    </source>
</evidence>
<keyword evidence="3" id="KW-1185">Reference proteome</keyword>
<feature type="domain" description="Protein kinase" evidence="1">
    <location>
        <begin position="1"/>
        <end position="40"/>
    </location>
</feature>
<comment type="caution">
    <text evidence="2">The sequence shown here is derived from an EMBL/GenBank/DDBJ whole genome shotgun (WGS) entry which is preliminary data.</text>
</comment>
<organism evidence="2 3">
    <name type="scientific">Staurois parvus</name>
    <dbReference type="NCBI Taxonomy" id="386267"/>
    <lineage>
        <taxon>Eukaryota</taxon>
        <taxon>Metazoa</taxon>
        <taxon>Chordata</taxon>
        <taxon>Craniata</taxon>
        <taxon>Vertebrata</taxon>
        <taxon>Euteleostomi</taxon>
        <taxon>Amphibia</taxon>
        <taxon>Batrachia</taxon>
        <taxon>Anura</taxon>
        <taxon>Neobatrachia</taxon>
        <taxon>Ranoidea</taxon>
        <taxon>Ranidae</taxon>
        <taxon>Staurois</taxon>
    </lineage>
</organism>
<sequence length="40" mass="4520">MAYLEVKGVLHLDLMCSSILVGDNFLCKIFQFGFAIQKKV</sequence>
<dbReference type="Pfam" id="PF07714">
    <property type="entry name" value="PK_Tyr_Ser-Thr"/>
    <property type="match status" value="1"/>
</dbReference>
<gene>
    <name evidence="2" type="ORF">SPARVUS_LOCUS14652666</name>
</gene>
<dbReference type="InterPro" id="IPR000719">
    <property type="entry name" value="Prot_kinase_dom"/>
</dbReference>
<evidence type="ECO:0000313" key="3">
    <source>
        <dbReference type="Proteomes" id="UP001162483"/>
    </source>
</evidence>
<dbReference type="PROSITE" id="PS50011">
    <property type="entry name" value="PROTEIN_KINASE_DOM"/>
    <property type="match status" value="1"/>
</dbReference>
<protein>
    <recommendedName>
        <fullName evidence="1">Protein kinase domain-containing protein</fullName>
    </recommendedName>
</protein>
<dbReference type="InterPro" id="IPR001245">
    <property type="entry name" value="Ser-Thr/Tyr_kinase_cat_dom"/>
</dbReference>
<dbReference type="Proteomes" id="UP001162483">
    <property type="component" value="Unassembled WGS sequence"/>
</dbReference>
<accession>A0ABN9GVL9</accession>
<name>A0ABN9GVL9_9NEOB</name>
<dbReference type="SUPFAM" id="SSF56112">
    <property type="entry name" value="Protein kinase-like (PK-like)"/>
    <property type="match status" value="1"/>
</dbReference>